<dbReference type="EMBL" id="JH659336">
    <property type="protein sequence ID" value="EXK33984.1"/>
    <property type="molecule type" value="Genomic_DNA"/>
</dbReference>
<organism evidence="1">
    <name type="scientific">Fusarium oxysporum f. sp. melonis 26406</name>
    <dbReference type="NCBI Taxonomy" id="1089452"/>
    <lineage>
        <taxon>Eukaryota</taxon>
        <taxon>Fungi</taxon>
        <taxon>Dikarya</taxon>
        <taxon>Ascomycota</taxon>
        <taxon>Pezizomycotina</taxon>
        <taxon>Sordariomycetes</taxon>
        <taxon>Hypocreomycetidae</taxon>
        <taxon>Hypocreales</taxon>
        <taxon>Nectriaceae</taxon>
        <taxon>Fusarium</taxon>
        <taxon>Fusarium oxysporum species complex</taxon>
    </lineage>
</organism>
<sequence length="123" mass="13876">MSALGWVASTVMEFELSKTRQKKQVQKRGLRFRERGRQGVAILRSVPSKLWLLVMCYAVLFDASVSSRLVRSLSSSVWFGYGLTPPMDLIPHLNNQVLLVLAREFPSCDADFQINSAKNAMDL</sequence>
<name>W9ZQ86_FUSOX</name>
<dbReference type="Proteomes" id="UP000030703">
    <property type="component" value="Unassembled WGS sequence"/>
</dbReference>
<protein>
    <submittedName>
        <fullName evidence="1">Uncharacterized protein</fullName>
    </submittedName>
</protein>
<evidence type="ECO:0000313" key="1">
    <source>
        <dbReference type="EMBL" id="EXK33984.1"/>
    </source>
</evidence>
<dbReference type="HOGENOM" id="CLU_2015403_0_0_1"/>
<dbReference type="AlphaFoldDB" id="W9ZQ86"/>
<dbReference type="VEuPathDB" id="FungiDB:FOMG_11148"/>
<accession>W9ZQ86</accession>
<reference evidence="1" key="1">
    <citation type="submission" date="2012-04" db="EMBL/GenBank/DDBJ databases">
        <title>The Genome Sequence of Fusarium oxysporum melonis.</title>
        <authorList>
            <consortium name="The Broad Institute Genome Sequencing Platform"/>
            <person name="Ma L.-J."/>
            <person name="Gale L.R."/>
            <person name="Schwartz D.C."/>
            <person name="Zhou S."/>
            <person name="Corby-Kistler H."/>
            <person name="Young S.K."/>
            <person name="Zeng Q."/>
            <person name="Gargeya S."/>
            <person name="Fitzgerald M."/>
            <person name="Haas B."/>
            <person name="Abouelleil A."/>
            <person name="Alvarado L."/>
            <person name="Arachchi H.M."/>
            <person name="Berlin A."/>
            <person name="Brown A."/>
            <person name="Chapman S.B."/>
            <person name="Chen Z."/>
            <person name="Dunbar C."/>
            <person name="Freedman E."/>
            <person name="Gearin G."/>
            <person name="Goldberg J."/>
            <person name="Griggs A."/>
            <person name="Gujja S."/>
            <person name="Heiman D."/>
            <person name="Howarth C."/>
            <person name="Larson L."/>
            <person name="Lui A."/>
            <person name="MacDonald P.J.P."/>
            <person name="Montmayeur A."/>
            <person name="Murphy C."/>
            <person name="Neiman D."/>
            <person name="Pearson M."/>
            <person name="Priest M."/>
            <person name="Roberts A."/>
            <person name="Saif S."/>
            <person name="Shea T."/>
            <person name="Shenoy N."/>
            <person name="Sisk P."/>
            <person name="Stolte C."/>
            <person name="Sykes S."/>
            <person name="Wortman J."/>
            <person name="Nusbaum C."/>
            <person name="Birren B."/>
        </authorList>
    </citation>
    <scope>NUCLEOTIDE SEQUENCE</scope>
    <source>
        <strain evidence="1">26406</strain>
    </source>
</reference>
<reference evidence="1" key="2">
    <citation type="submission" date="2012-05" db="EMBL/GenBank/DDBJ databases">
        <title>Annotation of the Genome Sequence of Fusarium oxysporum f. sp. melonis 26406.</title>
        <authorList>
            <consortium name="The Broad Institute Genomics Platform"/>
            <person name="Ma L.-J."/>
            <person name="Corby-Kistler H."/>
            <person name="Broz K."/>
            <person name="Gale L.R."/>
            <person name="Jonkers W."/>
            <person name="O'Donnell K."/>
            <person name="Ploetz R."/>
            <person name="Steinberg C."/>
            <person name="Schwartz D.C."/>
            <person name="VanEtten H."/>
            <person name="Zhou S."/>
            <person name="Young S.K."/>
            <person name="Zeng Q."/>
            <person name="Gargeya S."/>
            <person name="Fitzgerald M."/>
            <person name="Abouelleil A."/>
            <person name="Alvarado L."/>
            <person name="Chapman S.B."/>
            <person name="Gainer-Dewar J."/>
            <person name="Goldberg J."/>
            <person name="Griggs A."/>
            <person name="Gujja S."/>
            <person name="Hansen M."/>
            <person name="Howarth C."/>
            <person name="Imamovic A."/>
            <person name="Ireland A."/>
            <person name="Larimer J."/>
            <person name="McCowan C."/>
            <person name="Murphy C."/>
            <person name="Pearson M."/>
            <person name="Poon T.W."/>
            <person name="Priest M."/>
            <person name="Roberts A."/>
            <person name="Saif S."/>
            <person name="Shea T."/>
            <person name="Sykes S."/>
            <person name="Wortman J."/>
            <person name="Nusbaum C."/>
            <person name="Birren B."/>
        </authorList>
    </citation>
    <scope>NUCLEOTIDE SEQUENCE</scope>
    <source>
        <strain evidence="1">26406</strain>
    </source>
</reference>
<gene>
    <name evidence="1" type="ORF">FOMG_11148</name>
</gene>
<proteinExistence type="predicted"/>